<dbReference type="GeneID" id="35604904"/>
<feature type="region of interest" description="Disordered" evidence="1">
    <location>
        <begin position="288"/>
        <end position="360"/>
    </location>
</feature>
<dbReference type="Proteomes" id="UP000225277">
    <property type="component" value="Unassembled WGS sequence"/>
</dbReference>
<evidence type="ECO:0000313" key="5">
    <source>
        <dbReference type="Proteomes" id="UP000225277"/>
    </source>
</evidence>
<protein>
    <submittedName>
        <fullName evidence="4">Uncharacterized protein</fullName>
    </submittedName>
</protein>
<feature type="signal peptide" evidence="3">
    <location>
        <begin position="1"/>
        <end position="25"/>
    </location>
</feature>
<dbReference type="EMBL" id="FJUY01000019">
    <property type="protein sequence ID" value="CZT24127.1"/>
    <property type="molecule type" value="Genomic_DNA"/>
</dbReference>
<keyword evidence="3" id="KW-0732">Signal</keyword>
<keyword evidence="2" id="KW-0472">Membrane</keyword>
<evidence type="ECO:0000256" key="2">
    <source>
        <dbReference type="SAM" id="Phobius"/>
    </source>
</evidence>
<keyword evidence="2" id="KW-0812">Transmembrane</keyword>
<dbReference type="AlphaFoldDB" id="A0A2D3V1C7"/>
<feature type="region of interest" description="Disordered" evidence="1">
    <location>
        <begin position="210"/>
        <end position="271"/>
    </location>
</feature>
<evidence type="ECO:0000256" key="1">
    <source>
        <dbReference type="SAM" id="MobiDB-lite"/>
    </source>
</evidence>
<feature type="compositionally biased region" description="Basic and acidic residues" evidence="1">
    <location>
        <begin position="343"/>
        <end position="358"/>
    </location>
</feature>
<reference evidence="4 5" key="1">
    <citation type="submission" date="2016-03" db="EMBL/GenBank/DDBJ databases">
        <authorList>
            <person name="Ploux O."/>
        </authorList>
    </citation>
    <scope>NUCLEOTIDE SEQUENCE [LARGE SCALE GENOMIC DNA]</scope>
    <source>
        <strain evidence="4 5">URUG2</strain>
    </source>
</reference>
<feature type="chain" id="PRO_5013763614" evidence="3">
    <location>
        <begin position="26"/>
        <end position="485"/>
    </location>
</feature>
<proteinExistence type="predicted"/>
<keyword evidence="5" id="KW-1185">Reference proteome</keyword>
<organism evidence="4 5">
    <name type="scientific">Ramularia collo-cygni</name>
    <dbReference type="NCBI Taxonomy" id="112498"/>
    <lineage>
        <taxon>Eukaryota</taxon>
        <taxon>Fungi</taxon>
        <taxon>Dikarya</taxon>
        <taxon>Ascomycota</taxon>
        <taxon>Pezizomycotina</taxon>
        <taxon>Dothideomycetes</taxon>
        <taxon>Dothideomycetidae</taxon>
        <taxon>Mycosphaerellales</taxon>
        <taxon>Mycosphaerellaceae</taxon>
        <taxon>Ramularia</taxon>
    </lineage>
</organism>
<feature type="region of interest" description="Disordered" evidence="1">
    <location>
        <begin position="452"/>
        <end position="485"/>
    </location>
</feature>
<feature type="compositionally biased region" description="Acidic residues" evidence="1">
    <location>
        <begin position="469"/>
        <end position="478"/>
    </location>
</feature>
<sequence>MGCDATARLIRTAIVVLSTAAVTKADLWSIDIDLDPAPSPQDGPPFSAFASRNRDFLPYQIIGVVGAYLGVVLILGSLLLTVGRRLRKRAQQIAARPIEMVKPTLRTFDMSPNPRSGTSTRTFPFLRRQRSGTSLNGTKAMSPGALSINSFDNGVVERDKRNQEEQMAQIYGKFYEFEEQRIQSAGSRPFGATQDDRPHIRPDLRPLDLRRVQSPGSTHPASPISPRSPVRAIYPPQSMGSRSPVSTRYQPHPLSEREERAFNPSDDTTDLRAAPLSKKYRRPMGKLTISSPMASRLGDDNSDGARTPLSPRFYTDPGTPPEPPSALTIDGHRRTTSAGTTTSRRDGRAFDDRDHAYDARPVPAASPQRLKPALKVPPTKRGNMAQISTNNVLPFREYQNQYPTSPTALNTKTTVLESKGRSFPLTAGATPYSAYFPGQMIEPATPHLTTRAERLQKQKEEKAVRGAITEEDQVQDESEMWRDAY</sequence>
<dbReference type="OrthoDB" id="4524805at2759"/>
<accession>A0A2D3V1C7</accession>
<feature type="compositionally biased region" description="Polar residues" evidence="1">
    <location>
        <begin position="238"/>
        <end position="249"/>
    </location>
</feature>
<dbReference type="RefSeq" id="XP_023630851.1">
    <property type="nucleotide sequence ID" value="XM_023775083.1"/>
</dbReference>
<name>A0A2D3V1C7_9PEZI</name>
<feature type="compositionally biased region" description="Basic and acidic residues" evidence="1">
    <location>
        <begin position="452"/>
        <end position="464"/>
    </location>
</feature>
<evidence type="ECO:0000256" key="3">
    <source>
        <dbReference type="SAM" id="SignalP"/>
    </source>
</evidence>
<gene>
    <name evidence="4" type="ORF">RCC_09844</name>
</gene>
<evidence type="ECO:0000313" key="4">
    <source>
        <dbReference type="EMBL" id="CZT24127.1"/>
    </source>
</evidence>
<feature type="transmembrane region" description="Helical" evidence="2">
    <location>
        <begin position="59"/>
        <end position="82"/>
    </location>
</feature>
<keyword evidence="2" id="KW-1133">Transmembrane helix</keyword>